<accession>A0A6B0YQM2</accession>
<reference evidence="3" key="1">
    <citation type="submission" date="2019-09" db="EMBL/GenBank/DDBJ databases">
        <title>Characterisation of the sponge microbiome using genome-centric metagenomics.</title>
        <authorList>
            <person name="Engelberts J.P."/>
            <person name="Robbins S.J."/>
            <person name="De Goeij J.M."/>
            <person name="Aranda M."/>
            <person name="Bell S.C."/>
            <person name="Webster N.S."/>
        </authorList>
    </citation>
    <scope>NUCLEOTIDE SEQUENCE</scope>
    <source>
        <strain evidence="3">SB0664_bin_27</strain>
    </source>
</reference>
<proteinExistence type="predicted"/>
<keyword evidence="1" id="KW-0804">Transcription</keyword>
<dbReference type="InterPro" id="IPR007759">
    <property type="entry name" value="Asxl_HARE-HTH"/>
</dbReference>
<evidence type="ECO:0000259" key="2">
    <source>
        <dbReference type="PROSITE" id="PS51913"/>
    </source>
</evidence>
<evidence type="ECO:0000313" key="3">
    <source>
        <dbReference type="EMBL" id="MXY93250.1"/>
    </source>
</evidence>
<dbReference type="EMBL" id="VXRG01000065">
    <property type="protein sequence ID" value="MXY93250.1"/>
    <property type="molecule type" value="Genomic_DNA"/>
</dbReference>
<feature type="domain" description="HTH HARE-type" evidence="2">
    <location>
        <begin position="1"/>
        <end position="74"/>
    </location>
</feature>
<evidence type="ECO:0000256" key="1">
    <source>
        <dbReference type="ARBA" id="ARBA00023163"/>
    </source>
</evidence>
<sequence length="150" mass="16737">MTAINVAFQVLRTAGTSLHYREITKRMPEQRLWTTAGKTPWETANARLTVDINKQGGTSRIVHVGPGLLSLRINESADETTLRSVRMSLETTLSDLAERSSEQIGQLRTEEASKHALVMPFIQALGYNVFDPREIVPEFTADVGNRNGKR</sequence>
<dbReference type="GO" id="GO:0006355">
    <property type="term" value="P:regulation of DNA-templated transcription"/>
    <property type="evidence" value="ECO:0007669"/>
    <property type="project" value="InterPro"/>
</dbReference>
<name>A0A6B0YQM2_9CHLR</name>
<dbReference type="PROSITE" id="PS51913">
    <property type="entry name" value="HTH_HARE"/>
    <property type="match status" value="1"/>
</dbReference>
<dbReference type="Pfam" id="PF05066">
    <property type="entry name" value="HARE-HTH"/>
    <property type="match status" value="1"/>
</dbReference>
<comment type="caution">
    <text evidence="3">The sequence shown here is derived from an EMBL/GenBank/DDBJ whole genome shotgun (WGS) entry which is preliminary data.</text>
</comment>
<organism evidence="3">
    <name type="scientific">Caldilineaceae bacterium SB0664_bin_27</name>
    <dbReference type="NCBI Taxonomy" id="2605260"/>
    <lineage>
        <taxon>Bacteria</taxon>
        <taxon>Bacillati</taxon>
        <taxon>Chloroflexota</taxon>
        <taxon>Caldilineae</taxon>
        <taxon>Caldilineales</taxon>
        <taxon>Caldilineaceae</taxon>
    </lineage>
</organism>
<gene>
    <name evidence="3" type="ORF">F4Y42_07360</name>
</gene>
<protein>
    <recommendedName>
        <fullName evidence="2">HTH HARE-type domain-containing protein</fullName>
    </recommendedName>
</protein>
<dbReference type="AlphaFoldDB" id="A0A6B0YQM2"/>